<proteinExistence type="predicted"/>
<dbReference type="RefSeq" id="WP_160142084.1">
    <property type="nucleotide sequence ID" value="NZ_UWPJ01000005.1"/>
</dbReference>
<dbReference type="Proteomes" id="UP000277294">
    <property type="component" value="Unassembled WGS sequence"/>
</dbReference>
<name>A0A3P4AWZ9_9BURK</name>
<dbReference type="OrthoDB" id="8675247at2"/>
<dbReference type="Gene3D" id="3.40.190.290">
    <property type="match status" value="1"/>
</dbReference>
<protein>
    <submittedName>
        <fullName evidence="2">DNA-binding transcriptional activator GcvA</fullName>
    </submittedName>
</protein>
<dbReference type="GO" id="GO:0005829">
    <property type="term" value="C:cytosol"/>
    <property type="evidence" value="ECO:0007669"/>
    <property type="project" value="TreeGrafter"/>
</dbReference>
<dbReference type="PANTHER" id="PTHR30419">
    <property type="entry name" value="HTH-TYPE TRANSCRIPTIONAL REGULATOR YBHD"/>
    <property type="match status" value="1"/>
</dbReference>
<evidence type="ECO:0000313" key="2">
    <source>
        <dbReference type="EMBL" id="VCU68041.1"/>
    </source>
</evidence>
<feature type="domain" description="LysR substrate-binding" evidence="1">
    <location>
        <begin position="6"/>
        <end position="207"/>
    </location>
</feature>
<dbReference type="EMBL" id="UWPJ01000005">
    <property type="protein sequence ID" value="VCU68041.1"/>
    <property type="molecule type" value="Genomic_DNA"/>
</dbReference>
<dbReference type="Pfam" id="PF03466">
    <property type="entry name" value="LysR_substrate"/>
    <property type="match status" value="1"/>
</dbReference>
<reference evidence="2 3" key="1">
    <citation type="submission" date="2018-10" db="EMBL/GenBank/DDBJ databases">
        <authorList>
            <person name="Criscuolo A."/>
        </authorList>
    </citation>
    <scope>NUCLEOTIDE SEQUENCE [LARGE SCALE GENOMIC DNA]</scope>
    <source>
        <strain evidence="2">DnA1</strain>
    </source>
</reference>
<dbReference type="SUPFAM" id="SSF53850">
    <property type="entry name" value="Periplasmic binding protein-like II"/>
    <property type="match status" value="1"/>
</dbReference>
<keyword evidence="2" id="KW-0238">DNA-binding</keyword>
<dbReference type="InterPro" id="IPR005119">
    <property type="entry name" value="LysR_subst-bd"/>
</dbReference>
<sequence length="224" mass="24373">MLARDQTTRLTVGAPPTACAHLIVPLIAEFEKANPRVHVHVVDTDLGNIDRLVQAGSIDIGLGMFVRPTGSIRTSLFKFTLVLASAAPRFQIGRTPKRWADLVDAPLIGLPADYPFQQIVAGHLAEAGRSQGPRDLVNFIDTQISMAAAGRGVAIIPTTAINSCRNWPVKLEPIVDPTVEMDYFELRDKARVLPPCADAFTSFLRESVPRLLAPFKTPRRASAS</sequence>
<gene>
    <name evidence="2" type="ORF">PIGHUM_00088</name>
</gene>
<evidence type="ECO:0000313" key="3">
    <source>
        <dbReference type="Proteomes" id="UP000277294"/>
    </source>
</evidence>
<accession>A0A3P4AWZ9</accession>
<dbReference type="GO" id="GO:0006355">
    <property type="term" value="P:regulation of DNA-templated transcription"/>
    <property type="evidence" value="ECO:0007669"/>
    <property type="project" value="TreeGrafter"/>
</dbReference>
<dbReference type="AlphaFoldDB" id="A0A3P4AWZ9"/>
<dbReference type="GO" id="GO:0003677">
    <property type="term" value="F:DNA binding"/>
    <property type="evidence" value="ECO:0007669"/>
    <property type="project" value="UniProtKB-KW"/>
</dbReference>
<organism evidence="2 3">
    <name type="scientific">Pigmentiphaga humi</name>
    <dbReference type="NCBI Taxonomy" id="2478468"/>
    <lineage>
        <taxon>Bacteria</taxon>
        <taxon>Pseudomonadati</taxon>
        <taxon>Pseudomonadota</taxon>
        <taxon>Betaproteobacteria</taxon>
        <taxon>Burkholderiales</taxon>
        <taxon>Alcaligenaceae</taxon>
        <taxon>Pigmentiphaga</taxon>
    </lineage>
</organism>
<evidence type="ECO:0000259" key="1">
    <source>
        <dbReference type="Pfam" id="PF03466"/>
    </source>
</evidence>
<keyword evidence="3" id="KW-1185">Reference proteome</keyword>
<dbReference type="InterPro" id="IPR050950">
    <property type="entry name" value="HTH-type_LysR_regulators"/>
</dbReference>